<keyword evidence="11" id="KW-0906">Nuclear pore complex</keyword>
<dbReference type="SUPFAM" id="SSF82215">
    <property type="entry name" value="C-terminal autoproteolytic domain of nucleoporin nup98"/>
    <property type="match status" value="1"/>
</dbReference>
<dbReference type="InterPro" id="IPR021967">
    <property type="entry name" value="Nup98_C"/>
</dbReference>
<dbReference type="InterPro" id="IPR025574">
    <property type="entry name" value="Nucleoporin_FG_rpt"/>
</dbReference>
<dbReference type="EMBL" id="OX365763">
    <property type="protein sequence ID" value="CAI4039187.1"/>
    <property type="molecule type" value="Genomic_DNA"/>
</dbReference>
<evidence type="ECO:0000256" key="3">
    <source>
        <dbReference type="ARBA" id="ARBA00004620"/>
    </source>
</evidence>
<feature type="compositionally biased region" description="Low complexity" evidence="13">
    <location>
        <begin position="17"/>
        <end position="30"/>
    </location>
</feature>
<dbReference type="InterPro" id="IPR036903">
    <property type="entry name" value="Nup98_auto-Pept-S59_dom_sf"/>
</dbReference>
<dbReference type="PANTHER" id="PTHR23198">
    <property type="entry name" value="NUCLEOPORIN"/>
    <property type="match status" value="1"/>
</dbReference>
<dbReference type="GO" id="GO:0003723">
    <property type="term" value="F:RNA binding"/>
    <property type="evidence" value="ECO:0007669"/>
    <property type="project" value="TreeGrafter"/>
</dbReference>
<keyword evidence="8" id="KW-0509">mRNA transport</keyword>
<dbReference type="InterPro" id="IPR037665">
    <property type="entry name" value="Nucleoporin_S59-like"/>
</dbReference>
<feature type="region of interest" description="Disordered" evidence="13">
    <location>
        <begin position="137"/>
        <end position="200"/>
    </location>
</feature>
<feature type="compositionally biased region" description="Polar residues" evidence="13">
    <location>
        <begin position="449"/>
        <end position="478"/>
    </location>
</feature>
<dbReference type="Gene3D" id="6.20.50.170">
    <property type="match status" value="1"/>
</dbReference>
<feature type="compositionally biased region" description="Polar residues" evidence="13">
    <location>
        <begin position="1"/>
        <end position="16"/>
    </location>
</feature>
<dbReference type="PROSITE" id="PS51434">
    <property type="entry name" value="NUP_C"/>
    <property type="match status" value="1"/>
</dbReference>
<feature type="region of interest" description="Disordered" evidence="13">
    <location>
        <begin position="441"/>
        <end position="478"/>
    </location>
</feature>
<organism evidence="15 16">
    <name type="scientific">Saccharomyces mikatae IFO 1815</name>
    <dbReference type="NCBI Taxonomy" id="226126"/>
    <lineage>
        <taxon>Eukaryota</taxon>
        <taxon>Fungi</taxon>
        <taxon>Dikarya</taxon>
        <taxon>Ascomycota</taxon>
        <taxon>Saccharomycotina</taxon>
        <taxon>Saccharomycetes</taxon>
        <taxon>Saccharomycetales</taxon>
        <taxon>Saccharomycetaceae</taxon>
        <taxon>Saccharomyces</taxon>
    </lineage>
</organism>
<feature type="compositionally biased region" description="Low complexity" evidence="13">
    <location>
        <begin position="145"/>
        <end position="168"/>
    </location>
</feature>
<evidence type="ECO:0000313" key="16">
    <source>
        <dbReference type="Proteomes" id="UP001161438"/>
    </source>
</evidence>
<name>A0AA35J110_SACMI</name>
<dbReference type="PANTHER" id="PTHR23198:SF6">
    <property type="entry name" value="NUCLEAR PORE COMPLEX PROTEIN NUP98-NUP96"/>
    <property type="match status" value="1"/>
</dbReference>
<evidence type="ECO:0000256" key="1">
    <source>
        <dbReference type="ARBA" id="ARBA00004335"/>
    </source>
</evidence>
<gene>
    <name evidence="15" type="primary">SMKI07G1610</name>
    <name evidence="15" type="ORF">SMKI_07G1610</name>
</gene>
<dbReference type="RefSeq" id="XP_056082302.1">
    <property type="nucleotide sequence ID" value="XM_056222630.1"/>
</dbReference>
<evidence type="ECO:0000256" key="5">
    <source>
        <dbReference type="ARBA" id="ARBA00022448"/>
    </source>
</evidence>
<dbReference type="GO" id="GO:0017056">
    <property type="term" value="F:structural constituent of nuclear pore"/>
    <property type="evidence" value="ECO:0007669"/>
    <property type="project" value="InterPro"/>
</dbReference>
<dbReference type="InterPro" id="IPR007230">
    <property type="entry name" value="Nup98_auto-Pept-S59_dom"/>
</dbReference>
<dbReference type="GO" id="GO:0008139">
    <property type="term" value="F:nuclear localization sequence binding"/>
    <property type="evidence" value="ECO:0007669"/>
    <property type="project" value="TreeGrafter"/>
</dbReference>
<dbReference type="Gene3D" id="1.25.40.690">
    <property type="match status" value="1"/>
</dbReference>
<sequence length="1324" mass="146794">MFNKSINSGFTFGNQNTSTPTSTPAQPSSSLQFPQKSTGLFGNVNANANTSTPSPSGGLFSTNSNANTINQQPASNSLFGNKPAQSSGGLFGGATSTTSKNTGSLFANNGSMTNSTGSTGLFGNNSTGSVVPNSGLFGNNTNPASNSSSGGLFGNTNSSNTTSTAQSGGLFGKPTVTPAGAGNLFGNPTSTNSTTGLFGSNNMQGSAGLFGQKPGASTTGEMFANNNATFARSGEITGSMSTNPYGINISNIPVSVADMPRSITSSLSEGMEKSHVASKPIENRRTYSFSSTIPSNAPFPRVSQSSLVSRLSTRLKTTQKSTISNEIFSPSYSKPWLNGMSSTPLMNDFSSTKMNLSSSENVNISTNAFAFLSSQKADLSELRKLKIDSNRSAAKKLKLLSGSPAITKTCMEDEQTPLKKESVTNADKVIESNCKENKDSNVDDIRFNGKNQSNNLNTGQDNENTVQHENSRNSGYWCSPSPEQLENLSLERLAAIPNFVIGRKGYGCITFQYEVDLTAFIKNFREELFGKTVIFRSSKTVEVYPDETTKPMVGHGLNVPAIITLENVYPVDKKTKKQMKDTSKFAEFQILDKKLRNMKEMNFISYNPFGGIWTFKVNHFSIWGLVNEEDAEIDEECSRKREHDDNNPSKRVRTLAQSKPLNEEIIMTTSGATGSLANKDDSIIEEKAYEPDLSEADFEGIEVSPTLDVSKDWIQQLTLAGSSLRSVFATSKELVGPCQNEIDLLFAEYNDEIGKLKHIMKERRLTSPYTFANFSTGSMLLTKNISDKTGVSIQRLPNELKRKFLLDDLYLGKEIEKVTIDLRKANSYPLVTESSLLFKDVLDYMEKSSNDYDLWKLSSILFDPVFYPYKIENHQAKMALLKKERHRQLTSWIVSQISPEIEERIKNSSNKIEKIFLYLLLNDVVGASKLAIESNNGHMSVLITYLGSNDPRIRDLAELQLQKWSTGGCSIDMYISRIYKLLSGSPFEGPFSLRDLESEFGWLCLLNLTLCYGQIDEYSLEALVQLHLDKFSLPYDDPIGVIFQLYAANENTEELYKNVRQRTKALDVQFCWYLIQTLRFNNIRVFSKETRDEATFAFAAQLEFAQLHSHSLFVSCFLSDDAAAEDIIRRLVMREITLLKNPPNDHILKRLKIPKKLIFNAQALKDKYEGDYLSEVQNLLKGSSYDLAETTIVTILGPRLLLSNDPTQNNDLKTLRKILNEFPNSERDKWSVSMKVFEDYLKFVLDNDETPKTIDSLISGLNVFYEENKHNREVPACCNVMSEKIVQKIVKNKSSLIGNSKGKLLDLPLGQPEKAYLKGEFAKI</sequence>
<keyword evidence="9" id="KW-0653">Protein transport</keyword>
<dbReference type="GO" id="GO:0044614">
    <property type="term" value="C:nuclear pore cytoplasmic filaments"/>
    <property type="evidence" value="ECO:0007669"/>
    <property type="project" value="TreeGrafter"/>
</dbReference>
<evidence type="ECO:0000256" key="8">
    <source>
        <dbReference type="ARBA" id="ARBA00022816"/>
    </source>
</evidence>
<feature type="domain" description="Peptidase S59" evidence="14">
    <location>
        <begin position="473"/>
        <end position="620"/>
    </location>
</feature>
<dbReference type="Pfam" id="PF12110">
    <property type="entry name" value="Nup96"/>
    <property type="match status" value="1"/>
</dbReference>
<dbReference type="GO" id="GO:0000973">
    <property type="term" value="P:post-transcriptional tethering of RNA polymerase II gene DNA at nuclear periphery"/>
    <property type="evidence" value="ECO:0007669"/>
    <property type="project" value="TreeGrafter"/>
</dbReference>
<evidence type="ECO:0000256" key="10">
    <source>
        <dbReference type="ARBA" id="ARBA00023010"/>
    </source>
</evidence>
<feature type="region of interest" description="Disordered" evidence="13">
    <location>
        <begin position="1"/>
        <end position="38"/>
    </location>
</feature>
<dbReference type="GeneID" id="80918398"/>
<reference evidence="15" key="1">
    <citation type="submission" date="2022-10" db="EMBL/GenBank/DDBJ databases">
        <authorList>
            <person name="Byrne P K."/>
        </authorList>
    </citation>
    <scope>NUCLEOTIDE SEQUENCE</scope>
    <source>
        <strain evidence="15">IFO1815</strain>
    </source>
</reference>
<keyword evidence="16" id="KW-1185">Reference proteome</keyword>
<evidence type="ECO:0000256" key="11">
    <source>
        <dbReference type="ARBA" id="ARBA00023132"/>
    </source>
</evidence>
<dbReference type="Pfam" id="PF04096">
    <property type="entry name" value="Nucleoporin2"/>
    <property type="match status" value="1"/>
</dbReference>
<evidence type="ECO:0000256" key="13">
    <source>
        <dbReference type="SAM" id="MobiDB-lite"/>
    </source>
</evidence>
<keyword evidence="7" id="KW-0068">Autocatalytic cleavage</keyword>
<feature type="region of interest" description="Disordered" evidence="13">
    <location>
        <begin position="70"/>
        <end position="96"/>
    </location>
</feature>
<dbReference type="FunFam" id="1.25.40.690:FF:000007">
    <property type="entry name" value="Nucleoporin NUP145"/>
    <property type="match status" value="1"/>
</dbReference>
<dbReference type="GO" id="GO:0031965">
    <property type="term" value="C:nuclear membrane"/>
    <property type="evidence" value="ECO:0007669"/>
    <property type="project" value="UniProtKB-SubCell"/>
</dbReference>
<dbReference type="FunFam" id="3.30.1610.10:FF:000003">
    <property type="entry name" value="Nucleoporin SONB, putative"/>
    <property type="match status" value="1"/>
</dbReference>
<dbReference type="GO" id="GO:0006406">
    <property type="term" value="P:mRNA export from nucleus"/>
    <property type="evidence" value="ECO:0007669"/>
    <property type="project" value="UniProtKB-ARBA"/>
</dbReference>
<dbReference type="GO" id="GO:0044613">
    <property type="term" value="C:nuclear pore central transport channel"/>
    <property type="evidence" value="ECO:0007669"/>
    <property type="project" value="UniProtKB-ARBA"/>
</dbReference>
<evidence type="ECO:0000256" key="6">
    <source>
        <dbReference type="ARBA" id="ARBA00022737"/>
    </source>
</evidence>
<feature type="compositionally biased region" description="Polar residues" evidence="13">
    <location>
        <begin position="186"/>
        <end position="200"/>
    </location>
</feature>
<evidence type="ECO:0000256" key="4">
    <source>
        <dbReference type="ARBA" id="ARBA00008926"/>
    </source>
</evidence>
<dbReference type="GO" id="GO:0034398">
    <property type="term" value="P:telomere tethering at nuclear periphery"/>
    <property type="evidence" value="ECO:0007669"/>
    <property type="project" value="TreeGrafter"/>
</dbReference>
<dbReference type="Proteomes" id="UP001161438">
    <property type="component" value="Chromosome 7"/>
</dbReference>
<dbReference type="GO" id="GO:0006606">
    <property type="term" value="P:protein import into nucleus"/>
    <property type="evidence" value="ECO:0007669"/>
    <property type="project" value="UniProtKB-ARBA"/>
</dbReference>
<evidence type="ECO:0000256" key="12">
    <source>
        <dbReference type="ARBA" id="ARBA00023242"/>
    </source>
</evidence>
<evidence type="ECO:0000256" key="2">
    <source>
        <dbReference type="ARBA" id="ARBA00004567"/>
    </source>
</evidence>
<keyword evidence="12" id="KW-0539">Nucleus</keyword>
<keyword evidence="10" id="KW-0811">Translocation</keyword>
<comment type="subcellular location">
    <subcellularLocation>
        <location evidence="1">Nucleus membrane</location>
        <topology evidence="1">Peripheral membrane protein</topology>
        <orientation evidence="1">Cytoplasmic side</orientation>
    </subcellularLocation>
    <subcellularLocation>
        <location evidence="3">Nucleus membrane</location>
        <topology evidence="3">Peripheral membrane protein</topology>
        <orientation evidence="3">Nucleoplasmic side</orientation>
    </subcellularLocation>
    <subcellularLocation>
        <location evidence="2">Nucleus</location>
        <location evidence="2">Nuclear pore complex</location>
    </subcellularLocation>
</comment>
<accession>A0AA35J110</accession>
<keyword evidence="5" id="KW-0813">Transport</keyword>
<proteinExistence type="inferred from homology"/>
<protein>
    <recommendedName>
        <fullName evidence="14">Peptidase S59 domain-containing protein</fullName>
    </recommendedName>
</protein>
<comment type="similarity">
    <text evidence="4">Belongs to the nucleoporin GLFG family.</text>
</comment>
<dbReference type="Gene3D" id="3.30.1610.10">
    <property type="entry name" value="Peptidase S59, nucleoporin"/>
    <property type="match status" value="1"/>
</dbReference>
<keyword evidence="6" id="KW-0677">Repeat</keyword>
<evidence type="ECO:0000259" key="14">
    <source>
        <dbReference type="PROSITE" id="PS51434"/>
    </source>
</evidence>
<dbReference type="Pfam" id="PF13634">
    <property type="entry name" value="Nucleoporin_FG"/>
    <property type="match status" value="2"/>
</dbReference>
<evidence type="ECO:0000313" key="15">
    <source>
        <dbReference type="EMBL" id="CAI4039187.1"/>
    </source>
</evidence>
<evidence type="ECO:0000256" key="9">
    <source>
        <dbReference type="ARBA" id="ARBA00022927"/>
    </source>
</evidence>
<evidence type="ECO:0000256" key="7">
    <source>
        <dbReference type="ARBA" id="ARBA00022813"/>
    </source>
</evidence>